<keyword evidence="6" id="KW-1185">Reference proteome</keyword>
<dbReference type="Gene3D" id="1.10.10.60">
    <property type="entry name" value="Homeodomain-like"/>
    <property type="match status" value="2"/>
</dbReference>
<dbReference type="PANTHER" id="PTHR43280:SF2">
    <property type="entry name" value="HTH-TYPE TRANSCRIPTIONAL REGULATOR EXSA"/>
    <property type="match status" value="1"/>
</dbReference>
<dbReference type="GO" id="GO:0043565">
    <property type="term" value="F:sequence-specific DNA binding"/>
    <property type="evidence" value="ECO:0007669"/>
    <property type="project" value="InterPro"/>
</dbReference>
<keyword evidence="2" id="KW-0238">DNA-binding</keyword>
<reference evidence="6" key="1">
    <citation type="submission" date="2018-11" db="EMBL/GenBank/DDBJ databases">
        <title>Chitinophaga lutea sp.nov., isolate from arsenic contaminated soil.</title>
        <authorList>
            <person name="Zong Y."/>
        </authorList>
    </citation>
    <scope>NUCLEOTIDE SEQUENCE [LARGE SCALE GENOMIC DNA]</scope>
    <source>
        <strain evidence="6">YLT18</strain>
    </source>
</reference>
<keyword evidence="3" id="KW-0804">Transcription</keyword>
<gene>
    <name evidence="5" type="ORF">EG028_25580</name>
</gene>
<evidence type="ECO:0000256" key="3">
    <source>
        <dbReference type="ARBA" id="ARBA00023163"/>
    </source>
</evidence>
<accession>A0A3N4M9G7</accession>
<dbReference type="PROSITE" id="PS00041">
    <property type="entry name" value="HTH_ARAC_FAMILY_1"/>
    <property type="match status" value="1"/>
</dbReference>
<dbReference type="PRINTS" id="PR00032">
    <property type="entry name" value="HTHARAC"/>
</dbReference>
<dbReference type="InterPro" id="IPR003313">
    <property type="entry name" value="AraC-bd"/>
</dbReference>
<dbReference type="EMBL" id="RMBX01000016">
    <property type="protein sequence ID" value="RPD38266.1"/>
    <property type="molecule type" value="Genomic_DNA"/>
</dbReference>
<dbReference type="GO" id="GO:0003700">
    <property type="term" value="F:DNA-binding transcription factor activity"/>
    <property type="evidence" value="ECO:0007669"/>
    <property type="project" value="InterPro"/>
</dbReference>
<dbReference type="SUPFAM" id="SSF51182">
    <property type="entry name" value="RmlC-like cupins"/>
    <property type="match status" value="1"/>
</dbReference>
<name>A0A3N4M9G7_9BACT</name>
<dbReference type="AlphaFoldDB" id="A0A3N4M9G7"/>
<evidence type="ECO:0000313" key="5">
    <source>
        <dbReference type="EMBL" id="RPD38266.1"/>
    </source>
</evidence>
<dbReference type="InterPro" id="IPR020449">
    <property type="entry name" value="Tscrpt_reg_AraC-type_HTH"/>
</dbReference>
<dbReference type="Gene3D" id="2.60.120.10">
    <property type="entry name" value="Jelly Rolls"/>
    <property type="match status" value="1"/>
</dbReference>
<dbReference type="InterPro" id="IPR014710">
    <property type="entry name" value="RmlC-like_jellyroll"/>
</dbReference>
<dbReference type="InterPro" id="IPR009057">
    <property type="entry name" value="Homeodomain-like_sf"/>
</dbReference>
<feature type="domain" description="HTH araC/xylS-type" evidence="4">
    <location>
        <begin position="183"/>
        <end position="282"/>
    </location>
</feature>
<dbReference type="Pfam" id="PF02311">
    <property type="entry name" value="AraC_binding"/>
    <property type="match status" value="1"/>
</dbReference>
<dbReference type="PANTHER" id="PTHR43280">
    <property type="entry name" value="ARAC-FAMILY TRANSCRIPTIONAL REGULATOR"/>
    <property type="match status" value="1"/>
</dbReference>
<dbReference type="InterPro" id="IPR011051">
    <property type="entry name" value="RmlC_Cupin_sf"/>
</dbReference>
<evidence type="ECO:0000259" key="4">
    <source>
        <dbReference type="PROSITE" id="PS01124"/>
    </source>
</evidence>
<organism evidence="5 6">
    <name type="scientific">Chitinophaga barathri</name>
    <dbReference type="NCBI Taxonomy" id="1647451"/>
    <lineage>
        <taxon>Bacteria</taxon>
        <taxon>Pseudomonadati</taxon>
        <taxon>Bacteroidota</taxon>
        <taxon>Chitinophagia</taxon>
        <taxon>Chitinophagales</taxon>
        <taxon>Chitinophagaceae</taxon>
        <taxon>Chitinophaga</taxon>
    </lineage>
</organism>
<evidence type="ECO:0000256" key="1">
    <source>
        <dbReference type="ARBA" id="ARBA00023015"/>
    </source>
</evidence>
<dbReference type="SUPFAM" id="SSF46689">
    <property type="entry name" value="Homeodomain-like"/>
    <property type="match status" value="2"/>
</dbReference>
<keyword evidence="1" id="KW-0805">Transcription regulation</keyword>
<protein>
    <submittedName>
        <fullName evidence="5">AraC family transcriptional regulator</fullName>
    </submittedName>
</protein>
<dbReference type="OrthoDB" id="745435at2"/>
<dbReference type="RefSeq" id="WP_120519140.1">
    <property type="nucleotide sequence ID" value="NZ_QXZY01000016.1"/>
</dbReference>
<dbReference type="Proteomes" id="UP000279089">
    <property type="component" value="Unassembled WGS sequence"/>
</dbReference>
<sequence>MKVLQFTIPVAPDKNIILQNERLPYFYPHLHRHSEVQLTWIQQGSGTLVADNSMHAFRPGEIYWLAGNQPHVFRSDRTQNDSGSQSFTLFFDPAGRLAPVFALAELKPVQAFIERFPRGFKLPDRVAPIVGAMMQQLDKTKGAAQFAEFIRLLGYLRGITDLEPLVTGTKPAAVNEQEGLRIGAIYDYIMKHYETDIPLDDIARHANMTPQAFCRYFKKHTRLTFVEFLHEVRVHEASKLLAGGAEESIASIAYRCGFNSIATFNRVFKTVTGLAPREYVREMEK</sequence>
<proteinExistence type="predicted"/>
<evidence type="ECO:0000256" key="2">
    <source>
        <dbReference type="ARBA" id="ARBA00023125"/>
    </source>
</evidence>
<dbReference type="SMART" id="SM00342">
    <property type="entry name" value="HTH_ARAC"/>
    <property type="match status" value="1"/>
</dbReference>
<dbReference type="InterPro" id="IPR018060">
    <property type="entry name" value="HTH_AraC"/>
</dbReference>
<evidence type="ECO:0000313" key="6">
    <source>
        <dbReference type="Proteomes" id="UP000279089"/>
    </source>
</evidence>
<dbReference type="InterPro" id="IPR018062">
    <property type="entry name" value="HTH_AraC-typ_CS"/>
</dbReference>
<comment type="caution">
    <text evidence="5">The sequence shown here is derived from an EMBL/GenBank/DDBJ whole genome shotgun (WGS) entry which is preliminary data.</text>
</comment>
<dbReference type="Pfam" id="PF12833">
    <property type="entry name" value="HTH_18"/>
    <property type="match status" value="1"/>
</dbReference>
<dbReference type="PROSITE" id="PS01124">
    <property type="entry name" value="HTH_ARAC_FAMILY_2"/>
    <property type="match status" value="1"/>
</dbReference>